<accession>A0ABR7J2D8</accession>
<sequence length="160" mass="19623">MEIDFLKLDYYSDFIGEKEIRFYTNSKDTIFKRNIEEFAENQFYEIQLTQGENNIYFFSLWEGYFDSLIRELIDEKNEYKELPMFIKNWNECKGWRDIDSIEDVILDNELEWLLNIIPIINENHKKESKNSVWDNNCINDLLIFLNFVKNNEWELRISEE</sequence>
<protein>
    <submittedName>
        <fullName evidence="1">Uncharacterized protein</fullName>
    </submittedName>
</protein>
<evidence type="ECO:0000313" key="1">
    <source>
        <dbReference type="EMBL" id="MBC5836256.1"/>
    </source>
</evidence>
<dbReference type="Proteomes" id="UP000605990">
    <property type="component" value="Unassembled WGS sequence"/>
</dbReference>
<organism evidence="1 2">
    <name type="scientific">Flavobacterium bernardetii</name>
    <dbReference type="NCBI Taxonomy" id="2813823"/>
    <lineage>
        <taxon>Bacteria</taxon>
        <taxon>Pseudomonadati</taxon>
        <taxon>Bacteroidota</taxon>
        <taxon>Flavobacteriia</taxon>
        <taxon>Flavobacteriales</taxon>
        <taxon>Flavobacteriaceae</taxon>
        <taxon>Flavobacterium</taxon>
    </lineage>
</organism>
<proteinExistence type="predicted"/>
<keyword evidence="2" id="KW-1185">Reference proteome</keyword>
<dbReference type="RefSeq" id="WP_166131846.1">
    <property type="nucleotide sequence ID" value="NZ_JAANOQ010000027.1"/>
</dbReference>
<name>A0ABR7J2D8_9FLAO</name>
<evidence type="ECO:0000313" key="2">
    <source>
        <dbReference type="Proteomes" id="UP000605990"/>
    </source>
</evidence>
<comment type="caution">
    <text evidence="1">The sequence shown here is derived from an EMBL/GenBank/DDBJ whole genome shotgun (WGS) entry which is preliminary data.</text>
</comment>
<gene>
    <name evidence="1" type="ORF">H8R27_15300</name>
</gene>
<reference evidence="1 2" key="1">
    <citation type="submission" date="2020-08" db="EMBL/GenBank/DDBJ databases">
        <title>Description of novel Flavobacterium F-408 isolate.</title>
        <authorList>
            <person name="Saticioglu I.B."/>
            <person name="Duman M."/>
            <person name="Altun S."/>
        </authorList>
    </citation>
    <scope>NUCLEOTIDE SEQUENCE [LARGE SCALE GENOMIC DNA]</scope>
    <source>
        <strain evidence="1 2">F-408</strain>
    </source>
</reference>
<dbReference type="EMBL" id="JACRUN010000019">
    <property type="protein sequence ID" value="MBC5836256.1"/>
    <property type="molecule type" value="Genomic_DNA"/>
</dbReference>